<feature type="transmembrane region" description="Helical" evidence="2">
    <location>
        <begin position="7"/>
        <end position="28"/>
    </location>
</feature>
<protein>
    <submittedName>
        <fullName evidence="3">Uncharacterized protein</fullName>
    </submittedName>
</protein>
<evidence type="ECO:0000256" key="2">
    <source>
        <dbReference type="SAM" id="Phobius"/>
    </source>
</evidence>
<dbReference type="RefSeq" id="WP_184827297.1">
    <property type="nucleotide sequence ID" value="NZ_JACHMM010000001.1"/>
</dbReference>
<keyword evidence="2" id="KW-0812">Transmembrane</keyword>
<feature type="transmembrane region" description="Helical" evidence="2">
    <location>
        <begin position="113"/>
        <end position="132"/>
    </location>
</feature>
<gene>
    <name evidence="3" type="ORF">HD601_005484</name>
</gene>
<keyword evidence="2" id="KW-1133">Transmembrane helix</keyword>
<reference evidence="3 4" key="1">
    <citation type="submission" date="2020-08" db="EMBL/GenBank/DDBJ databases">
        <title>Sequencing the genomes of 1000 actinobacteria strains.</title>
        <authorList>
            <person name="Klenk H.-P."/>
        </authorList>
    </citation>
    <scope>NUCLEOTIDE SEQUENCE [LARGE SCALE GENOMIC DNA]</scope>
    <source>
        <strain evidence="3 4">DSM 102122</strain>
    </source>
</reference>
<dbReference type="Proteomes" id="UP000542813">
    <property type="component" value="Unassembled WGS sequence"/>
</dbReference>
<feature type="transmembrane region" description="Helical" evidence="2">
    <location>
        <begin position="55"/>
        <end position="77"/>
    </location>
</feature>
<name>A0A7W9GVN7_9ACTN</name>
<dbReference type="AlphaFoldDB" id="A0A7W9GVN7"/>
<keyword evidence="4" id="KW-1185">Reference proteome</keyword>
<organism evidence="3 4">
    <name type="scientific">Jiangella mangrovi</name>
    <dbReference type="NCBI Taxonomy" id="1524084"/>
    <lineage>
        <taxon>Bacteria</taxon>
        <taxon>Bacillati</taxon>
        <taxon>Actinomycetota</taxon>
        <taxon>Actinomycetes</taxon>
        <taxon>Jiangellales</taxon>
        <taxon>Jiangellaceae</taxon>
        <taxon>Jiangella</taxon>
    </lineage>
</organism>
<sequence>MPARQRIGGAVVALVGALGVTASAYLTWYRGRDATQIPLERLFQTSIGTGEPSSYWNSMALALSLVTVLGVVGALLLSRFVLGLGWLIGVATLVLWIVMSANDSRLSVSVGDLGAGVWVCAAGLLVMLAGIIGMGRGDRTRSPVHDDGTRIEPVPPPP</sequence>
<proteinExistence type="predicted"/>
<feature type="compositionally biased region" description="Basic and acidic residues" evidence="1">
    <location>
        <begin position="139"/>
        <end position="150"/>
    </location>
</feature>
<evidence type="ECO:0000256" key="1">
    <source>
        <dbReference type="SAM" id="MobiDB-lite"/>
    </source>
</evidence>
<evidence type="ECO:0000313" key="4">
    <source>
        <dbReference type="Proteomes" id="UP000542813"/>
    </source>
</evidence>
<feature type="transmembrane region" description="Helical" evidence="2">
    <location>
        <begin position="84"/>
        <end position="101"/>
    </location>
</feature>
<evidence type="ECO:0000313" key="3">
    <source>
        <dbReference type="EMBL" id="MBB5790909.1"/>
    </source>
</evidence>
<comment type="caution">
    <text evidence="3">The sequence shown here is derived from an EMBL/GenBank/DDBJ whole genome shotgun (WGS) entry which is preliminary data.</text>
</comment>
<accession>A0A7W9GVN7</accession>
<feature type="region of interest" description="Disordered" evidence="1">
    <location>
        <begin position="139"/>
        <end position="158"/>
    </location>
</feature>
<dbReference type="EMBL" id="JACHMM010000001">
    <property type="protein sequence ID" value="MBB5790909.1"/>
    <property type="molecule type" value="Genomic_DNA"/>
</dbReference>
<keyword evidence="2" id="KW-0472">Membrane</keyword>